<proteinExistence type="predicted"/>
<feature type="transmembrane region" description="Helical" evidence="1">
    <location>
        <begin position="36"/>
        <end position="59"/>
    </location>
</feature>
<keyword evidence="1" id="KW-0812">Transmembrane</keyword>
<keyword evidence="3" id="KW-1185">Reference proteome</keyword>
<organism evidence="2 3">
    <name type="scientific">Pterulicium gracile</name>
    <dbReference type="NCBI Taxonomy" id="1884261"/>
    <lineage>
        <taxon>Eukaryota</taxon>
        <taxon>Fungi</taxon>
        <taxon>Dikarya</taxon>
        <taxon>Basidiomycota</taxon>
        <taxon>Agaricomycotina</taxon>
        <taxon>Agaricomycetes</taxon>
        <taxon>Agaricomycetidae</taxon>
        <taxon>Agaricales</taxon>
        <taxon>Pleurotineae</taxon>
        <taxon>Pterulaceae</taxon>
        <taxon>Pterulicium</taxon>
    </lineage>
</organism>
<evidence type="ECO:0000313" key="3">
    <source>
        <dbReference type="Proteomes" id="UP000305067"/>
    </source>
</evidence>
<keyword evidence="1" id="KW-0472">Membrane</keyword>
<dbReference type="AlphaFoldDB" id="A0A5C3R3Y2"/>
<evidence type="ECO:0000256" key="1">
    <source>
        <dbReference type="SAM" id="Phobius"/>
    </source>
</evidence>
<evidence type="ECO:0000313" key="2">
    <source>
        <dbReference type="EMBL" id="TFL05574.1"/>
    </source>
</evidence>
<dbReference type="EMBL" id="ML178816">
    <property type="protein sequence ID" value="TFL05574.1"/>
    <property type="molecule type" value="Genomic_DNA"/>
</dbReference>
<sequence length="82" mass="8864">MVSFHLPGTHLLGPTRMFVVIGDGFSSPRRVFGPPLTSGAVLSTAGFLSTLACLCSWNAQIHSRLSFRPKETATTIRKCSRS</sequence>
<dbReference type="Proteomes" id="UP000305067">
    <property type="component" value="Unassembled WGS sequence"/>
</dbReference>
<accession>A0A5C3R3Y2</accession>
<reference evidence="2 3" key="1">
    <citation type="journal article" date="2019" name="Nat. Ecol. Evol.">
        <title>Megaphylogeny resolves global patterns of mushroom evolution.</title>
        <authorList>
            <person name="Varga T."/>
            <person name="Krizsan K."/>
            <person name="Foldi C."/>
            <person name="Dima B."/>
            <person name="Sanchez-Garcia M."/>
            <person name="Sanchez-Ramirez S."/>
            <person name="Szollosi G.J."/>
            <person name="Szarkandi J.G."/>
            <person name="Papp V."/>
            <person name="Albert L."/>
            <person name="Andreopoulos W."/>
            <person name="Angelini C."/>
            <person name="Antonin V."/>
            <person name="Barry K.W."/>
            <person name="Bougher N.L."/>
            <person name="Buchanan P."/>
            <person name="Buyck B."/>
            <person name="Bense V."/>
            <person name="Catcheside P."/>
            <person name="Chovatia M."/>
            <person name="Cooper J."/>
            <person name="Damon W."/>
            <person name="Desjardin D."/>
            <person name="Finy P."/>
            <person name="Geml J."/>
            <person name="Haridas S."/>
            <person name="Hughes K."/>
            <person name="Justo A."/>
            <person name="Karasinski D."/>
            <person name="Kautmanova I."/>
            <person name="Kiss B."/>
            <person name="Kocsube S."/>
            <person name="Kotiranta H."/>
            <person name="LaButti K.M."/>
            <person name="Lechner B.E."/>
            <person name="Liimatainen K."/>
            <person name="Lipzen A."/>
            <person name="Lukacs Z."/>
            <person name="Mihaltcheva S."/>
            <person name="Morgado L.N."/>
            <person name="Niskanen T."/>
            <person name="Noordeloos M.E."/>
            <person name="Ohm R.A."/>
            <person name="Ortiz-Santana B."/>
            <person name="Ovrebo C."/>
            <person name="Racz N."/>
            <person name="Riley R."/>
            <person name="Savchenko A."/>
            <person name="Shiryaev A."/>
            <person name="Soop K."/>
            <person name="Spirin V."/>
            <person name="Szebenyi C."/>
            <person name="Tomsovsky M."/>
            <person name="Tulloss R.E."/>
            <person name="Uehling J."/>
            <person name="Grigoriev I.V."/>
            <person name="Vagvolgyi C."/>
            <person name="Papp T."/>
            <person name="Martin F.M."/>
            <person name="Miettinen O."/>
            <person name="Hibbett D.S."/>
            <person name="Nagy L.G."/>
        </authorList>
    </citation>
    <scope>NUCLEOTIDE SEQUENCE [LARGE SCALE GENOMIC DNA]</scope>
    <source>
        <strain evidence="2 3">CBS 309.79</strain>
    </source>
</reference>
<gene>
    <name evidence="2" type="ORF">BDV98DRAFT_225468</name>
</gene>
<protein>
    <submittedName>
        <fullName evidence="2">Uncharacterized protein</fullName>
    </submittedName>
</protein>
<keyword evidence="1" id="KW-1133">Transmembrane helix</keyword>
<name>A0A5C3R3Y2_9AGAR</name>